<dbReference type="InterPro" id="IPR001279">
    <property type="entry name" value="Metallo-B-lactamas"/>
</dbReference>
<dbReference type="PANTHER" id="PTHR42978">
    <property type="entry name" value="QUORUM-QUENCHING LACTONASE YTNP-RELATED-RELATED"/>
    <property type="match status" value="1"/>
</dbReference>
<comment type="caution">
    <text evidence="6">The sequence shown here is derived from an EMBL/GenBank/DDBJ whole genome shotgun (WGS) entry which is preliminary data.</text>
</comment>
<keyword evidence="3" id="KW-0378">Hydrolase</keyword>
<keyword evidence="2" id="KW-0479">Metal-binding</keyword>
<evidence type="ECO:0000259" key="5">
    <source>
        <dbReference type="SMART" id="SM00849"/>
    </source>
</evidence>
<accession>A0ABV8TFD2</accession>
<keyword evidence="4" id="KW-0862">Zinc</keyword>
<gene>
    <name evidence="6" type="ORF">ACFPC0_16565</name>
</gene>
<dbReference type="InterPro" id="IPR036866">
    <property type="entry name" value="RibonucZ/Hydroxyglut_hydro"/>
</dbReference>
<evidence type="ECO:0000256" key="1">
    <source>
        <dbReference type="ARBA" id="ARBA00007749"/>
    </source>
</evidence>
<dbReference type="SMART" id="SM00849">
    <property type="entry name" value="Lactamase_B"/>
    <property type="match status" value="1"/>
</dbReference>
<dbReference type="Proteomes" id="UP001595824">
    <property type="component" value="Unassembled WGS sequence"/>
</dbReference>
<sequence>MTSQDSARLRRPAGIRTTQVGDLRLSYVPDGAVKMVPRSLFPATSEAVWEENSHYLDESGWLTISAGGLLVEHGDRALLVDCGSGPFPEPVSMMEYGIGTMYGGSLLDSLRELGHTPESVEAVAITHLHMEHLGWAAHPGPGGQQPVFGHATYLLSRAEWDARHTTHGMTEEIIAGLSPRVRIVRDGDEVFPGVRAVALPGHTAGQTGYTIASGDTQLLAFADVFHTPLQVENPHWPIVGEPDPEASARLRRDILARLADEETIGFGIHFADVPFGRVRRKKDGFSWEPLSA</sequence>
<organism evidence="6 7">
    <name type="scientific">Streptomyces andamanensis</name>
    <dbReference type="NCBI Taxonomy" id="1565035"/>
    <lineage>
        <taxon>Bacteria</taxon>
        <taxon>Bacillati</taxon>
        <taxon>Actinomycetota</taxon>
        <taxon>Actinomycetes</taxon>
        <taxon>Kitasatosporales</taxon>
        <taxon>Streptomycetaceae</taxon>
        <taxon>Streptomyces</taxon>
    </lineage>
</organism>
<comment type="similarity">
    <text evidence="1">Belongs to the metallo-beta-lactamase superfamily.</text>
</comment>
<name>A0ABV8TFD2_9ACTN</name>
<evidence type="ECO:0000256" key="3">
    <source>
        <dbReference type="ARBA" id="ARBA00022801"/>
    </source>
</evidence>
<dbReference type="RefSeq" id="WP_381739860.1">
    <property type="nucleotide sequence ID" value="NZ_JBHSDP010000015.1"/>
</dbReference>
<evidence type="ECO:0000256" key="4">
    <source>
        <dbReference type="ARBA" id="ARBA00022833"/>
    </source>
</evidence>
<evidence type="ECO:0000256" key="2">
    <source>
        <dbReference type="ARBA" id="ARBA00022723"/>
    </source>
</evidence>
<keyword evidence="7" id="KW-1185">Reference proteome</keyword>
<evidence type="ECO:0000313" key="7">
    <source>
        <dbReference type="Proteomes" id="UP001595824"/>
    </source>
</evidence>
<feature type="domain" description="Metallo-beta-lactamase" evidence="5">
    <location>
        <begin position="65"/>
        <end position="269"/>
    </location>
</feature>
<evidence type="ECO:0000313" key="6">
    <source>
        <dbReference type="EMBL" id="MFC4329386.1"/>
    </source>
</evidence>
<reference evidence="7" key="1">
    <citation type="journal article" date="2019" name="Int. J. Syst. Evol. Microbiol.">
        <title>The Global Catalogue of Microorganisms (GCM) 10K type strain sequencing project: providing services to taxonomists for standard genome sequencing and annotation.</title>
        <authorList>
            <consortium name="The Broad Institute Genomics Platform"/>
            <consortium name="The Broad Institute Genome Sequencing Center for Infectious Disease"/>
            <person name="Wu L."/>
            <person name="Ma J."/>
        </authorList>
    </citation>
    <scope>NUCLEOTIDE SEQUENCE [LARGE SCALE GENOMIC DNA]</scope>
    <source>
        <strain evidence="7">PCU 347</strain>
    </source>
</reference>
<dbReference type="Gene3D" id="3.60.15.10">
    <property type="entry name" value="Ribonuclease Z/Hydroxyacylglutathione hydrolase-like"/>
    <property type="match status" value="1"/>
</dbReference>
<dbReference type="PANTHER" id="PTHR42978:SF6">
    <property type="entry name" value="QUORUM-QUENCHING LACTONASE YTNP-RELATED"/>
    <property type="match status" value="1"/>
</dbReference>
<dbReference type="Pfam" id="PF00753">
    <property type="entry name" value="Lactamase_B"/>
    <property type="match status" value="1"/>
</dbReference>
<dbReference type="InterPro" id="IPR051013">
    <property type="entry name" value="MBL_superfamily_lactonases"/>
</dbReference>
<dbReference type="SUPFAM" id="SSF56281">
    <property type="entry name" value="Metallo-hydrolase/oxidoreductase"/>
    <property type="match status" value="1"/>
</dbReference>
<protein>
    <submittedName>
        <fullName evidence="6">MBL fold metallo-hydrolase</fullName>
    </submittedName>
</protein>
<dbReference type="EMBL" id="JBHSDP010000015">
    <property type="protein sequence ID" value="MFC4329386.1"/>
    <property type="molecule type" value="Genomic_DNA"/>
</dbReference>
<proteinExistence type="inferred from homology"/>